<feature type="region of interest" description="Disordered" evidence="6">
    <location>
        <begin position="1"/>
        <end position="34"/>
    </location>
</feature>
<feature type="compositionally biased region" description="Polar residues" evidence="6">
    <location>
        <begin position="425"/>
        <end position="435"/>
    </location>
</feature>
<evidence type="ECO:0000256" key="2">
    <source>
        <dbReference type="ARBA" id="ARBA00007638"/>
    </source>
</evidence>
<keyword evidence="4" id="KW-0150">Chloroplast</keyword>
<feature type="region of interest" description="Disordered" evidence="6">
    <location>
        <begin position="336"/>
        <end position="373"/>
    </location>
</feature>
<evidence type="ECO:0000256" key="5">
    <source>
        <dbReference type="ARBA" id="ARBA00022640"/>
    </source>
</evidence>
<dbReference type="Proteomes" id="UP000826656">
    <property type="component" value="Unassembled WGS sequence"/>
</dbReference>
<accession>A0ABQ7VYI2</accession>
<organism evidence="7 8">
    <name type="scientific">Solanum tuberosum</name>
    <name type="common">Potato</name>
    <dbReference type="NCBI Taxonomy" id="4113"/>
    <lineage>
        <taxon>Eukaryota</taxon>
        <taxon>Viridiplantae</taxon>
        <taxon>Streptophyta</taxon>
        <taxon>Embryophyta</taxon>
        <taxon>Tracheophyta</taxon>
        <taxon>Spermatophyta</taxon>
        <taxon>Magnoliopsida</taxon>
        <taxon>eudicotyledons</taxon>
        <taxon>Gunneridae</taxon>
        <taxon>Pentapetalae</taxon>
        <taxon>asterids</taxon>
        <taxon>lamiids</taxon>
        <taxon>Solanales</taxon>
        <taxon>Solanaceae</taxon>
        <taxon>Solanoideae</taxon>
        <taxon>Solaneae</taxon>
        <taxon>Solanum</taxon>
    </lineage>
</organism>
<evidence type="ECO:0000256" key="3">
    <source>
        <dbReference type="ARBA" id="ARBA00021456"/>
    </source>
</evidence>
<feature type="region of interest" description="Disordered" evidence="6">
    <location>
        <begin position="56"/>
        <end position="80"/>
    </location>
</feature>
<feature type="region of interest" description="Disordered" evidence="6">
    <location>
        <begin position="266"/>
        <end position="294"/>
    </location>
</feature>
<dbReference type="PANTHER" id="PTHR34890">
    <property type="entry name" value="ORF16-LACZ FUSION PROTEIN-RELATED"/>
    <property type="match status" value="1"/>
</dbReference>
<evidence type="ECO:0000313" key="8">
    <source>
        <dbReference type="Proteomes" id="UP000826656"/>
    </source>
</evidence>
<evidence type="ECO:0000256" key="6">
    <source>
        <dbReference type="SAM" id="MobiDB-lite"/>
    </source>
</evidence>
<dbReference type="InterPro" id="IPR022546">
    <property type="entry name" value="Uncharacterised_Ycf68"/>
</dbReference>
<reference evidence="7 8" key="1">
    <citation type="journal article" date="2021" name="bioRxiv">
        <title>Chromosome-scale and haplotype-resolved genome assembly of a tetraploid potato cultivar.</title>
        <authorList>
            <person name="Sun H."/>
            <person name="Jiao W.-B."/>
            <person name="Krause K."/>
            <person name="Campoy J.A."/>
            <person name="Goel M."/>
            <person name="Folz-Donahue K."/>
            <person name="Kukat C."/>
            <person name="Huettel B."/>
            <person name="Schneeberger K."/>
        </authorList>
    </citation>
    <scope>NUCLEOTIDE SEQUENCE [LARGE SCALE GENOMIC DNA]</scope>
    <source>
        <strain evidence="7">SolTubOtavaFocal</strain>
        <tissue evidence="7">Leaves</tissue>
    </source>
</reference>
<name>A0ABQ7VYI2_SOLTU</name>
<keyword evidence="8" id="KW-1185">Reference proteome</keyword>
<sequence length="846" mass="91750">MDRTWTVVGVGGSPRVPSSEISGGEDQVGPCEQLDALSPFNPLSEMRQKKMKENPWTDPIISTRSPQGRLRHPGNQSGDLRGGGLPCGGCQRFKSAYLQLVNLADTKLYDSTQFFRFGGSIYDLSFMDVDKIHPFSSTLGWHSLKSEGRGSNEERLTAKQPECCTLDGESPVAESITSLRSDPSSMGHVESRVNQQGPPCKAKYSWVTDSEAVAWLKEPTGAVAKASFHRAIVTAYGPEPGGEMPLEPRASWFSPKCVEAQQLTGHLGGSRSASETMGDNLHRQEGNSPDHQLMPLNDRSVIKEVGCRDSQEMNGAKRSAEAVGCKNTSIGERSALERSLRASGGGRSGSEKVGLSNANIGENPMPRKPKGSSARFIHRGVRRGREIASSQCSNTRRYGAEVTHAILPGKARTTLSKRVPVPETDTGTRQNSPVTSGEGVPPHKGGRSDQARATCRKVKEVGDLMTGEPATEAQVNGGRNYNGPKVAKFLVGPTGQGAVSGRQFLWGVGLPKGNGGVQRFPRAGRRLALECKGRRELDCKTHPSSRDESLAPRCRLFATWGCSMFQGLGCSPIKVVRELGSERRETVRSISGVGVRALRGPFPSTRGPGRMHLWCTSYRAHGKRWVANRDSDGFSAPAGMERQKFFENSREGHGVEEPHQSIPNLVVKLYCGDDTVGELRGLEHVATNHGVGGSNPSSPTTGPKGKYLSLWGAMEQRIISDLDRGNGLPTLNGQSEPLYSELKNSESIKSPQVGFEPTTNRLTADRSTTELLRNNRRFNLIEFNSRSQPMTNMSSKLPSALLSLPSPSSGYGRRNREEGISNNWFYYGTAHDVHIDLLCASASSIG</sequence>
<comment type="similarity">
    <text evidence="2">Belongs to the ycf68 family.</text>
</comment>
<evidence type="ECO:0000256" key="4">
    <source>
        <dbReference type="ARBA" id="ARBA00022528"/>
    </source>
</evidence>
<proteinExistence type="inferred from homology"/>
<protein>
    <recommendedName>
        <fullName evidence="3">Uncharacterized protein ycf68</fullName>
    </recommendedName>
</protein>
<gene>
    <name evidence="7" type="ORF">KY290_010699</name>
</gene>
<evidence type="ECO:0000313" key="7">
    <source>
        <dbReference type="EMBL" id="KAH0773562.1"/>
    </source>
</evidence>
<comment type="caution">
    <text evidence="7">The sequence shown here is derived from an EMBL/GenBank/DDBJ whole genome shotgun (WGS) entry which is preliminary data.</text>
</comment>
<keyword evidence="5" id="KW-0934">Plastid</keyword>
<feature type="region of interest" description="Disordered" evidence="6">
    <location>
        <begin position="417"/>
        <end position="452"/>
    </location>
</feature>
<dbReference type="EMBL" id="JAIVGD010000005">
    <property type="protein sequence ID" value="KAH0773562.1"/>
    <property type="molecule type" value="Genomic_DNA"/>
</dbReference>
<evidence type="ECO:0000256" key="1">
    <source>
        <dbReference type="ARBA" id="ARBA00004229"/>
    </source>
</evidence>
<comment type="subcellular location">
    <subcellularLocation>
        <location evidence="1">Plastid</location>
        <location evidence="1">Chloroplast</location>
    </subcellularLocation>
</comment>